<dbReference type="OrthoDB" id="10618179at2759"/>
<evidence type="ECO:0000313" key="2">
    <source>
        <dbReference type="EMBL" id="KAF0436852.1"/>
    </source>
</evidence>
<feature type="region of interest" description="Disordered" evidence="1">
    <location>
        <begin position="1"/>
        <end position="40"/>
    </location>
</feature>
<dbReference type="Proteomes" id="UP000439903">
    <property type="component" value="Unassembled WGS sequence"/>
</dbReference>
<proteinExistence type="predicted"/>
<accession>A0A8H3XA58</accession>
<comment type="caution">
    <text evidence="2">The sequence shown here is derived from an EMBL/GenBank/DDBJ whole genome shotgun (WGS) entry which is preliminary data.</text>
</comment>
<name>A0A8H3XA58_GIGMA</name>
<reference evidence="2 3" key="1">
    <citation type="journal article" date="2019" name="Environ. Microbiol.">
        <title>At the nexus of three kingdoms: the genome of the mycorrhizal fungus Gigaspora margarita provides insights into plant, endobacterial and fungal interactions.</title>
        <authorList>
            <person name="Venice F."/>
            <person name="Ghignone S."/>
            <person name="Salvioli di Fossalunga A."/>
            <person name="Amselem J."/>
            <person name="Novero M."/>
            <person name="Xianan X."/>
            <person name="Sedzielewska Toro K."/>
            <person name="Morin E."/>
            <person name="Lipzen A."/>
            <person name="Grigoriev I.V."/>
            <person name="Henrissat B."/>
            <person name="Martin F.M."/>
            <person name="Bonfante P."/>
        </authorList>
    </citation>
    <scope>NUCLEOTIDE SEQUENCE [LARGE SCALE GENOMIC DNA]</scope>
    <source>
        <strain evidence="2 3">BEG34</strain>
    </source>
</reference>
<protein>
    <submittedName>
        <fullName evidence="2">Uncharacterized protein</fullName>
    </submittedName>
</protein>
<feature type="compositionally biased region" description="Polar residues" evidence="1">
    <location>
        <begin position="26"/>
        <end position="40"/>
    </location>
</feature>
<keyword evidence="3" id="KW-1185">Reference proteome</keyword>
<gene>
    <name evidence="2" type="ORF">F8M41_004652</name>
</gene>
<organism evidence="2 3">
    <name type="scientific">Gigaspora margarita</name>
    <dbReference type="NCBI Taxonomy" id="4874"/>
    <lineage>
        <taxon>Eukaryota</taxon>
        <taxon>Fungi</taxon>
        <taxon>Fungi incertae sedis</taxon>
        <taxon>Mucoromycota</taxon>
        <taxon>Glomeromycotina</taxon>
        <taxon>Glomeromycetes</taxon>
        <taxon>Diversisporales</taxon>
        <taxon>Gigasporaceae</taxon>
        <taxon>Gigaspora</taxon>
    </lineage>
</organism>
<dbReference type="EMBL" id="WTPW01001427">
    <property type="protein sequence ID" value="KAF0436852.1"/>
    <property type="molecule type" value="Genomic_DNA"/>
</dbReference>
<sequence>MRGKFLPKNAYTPETWRKRKEPKSTYDPQAAQTFSDNSTDSAFPMHALPVDEAIKILKNYQSTDVEVSLYINPSTSMQYGQTHNIDNMASEFNLNKPTGHVSEQTNDISDNSIDHVGSVIPQIDLNKSIDYTPQEPISCIPYYSYCPSCQNYYYYPYYSQISDPNR</sequence>
<evidence type="ECO:0000256" key="1">
    <source>
        <dbReference type="SAM" id="MobiDB-lite"/>
    </source>
</evidence>
<dbReference type="AlphaFoldDB" id="A0A8H3XA58"/>
<evidence type="ECO:0000313" key="3">
    <source>
        <dbReference type="Proteomes" id="UP000439903"/>
    </source>
</evidence>